<dbReference type="AlphaFoldDB" id="W7KHN1"/>
<gene>
    <name evidence="1" type="ORF">ASUL_07399</name>
</gene>
<name>W7KHN1_9CREN</name>
<accession>W7KHN1</accession>
<proteinExistence type="predicted"/>
<protein>
    <submittedName>
        <fullName evidence="1">Uncharacterized protein</fullName>
    </submittedName>
</protein>
<dbReference type="Proteomes" id="UP000054284">
    <property type="component" value="Unassembled WGS sequence"/>
</dbReference>
<comment type="caution">
    <text evidence="1">The sequence shown here is derived from an EMBL/GenBank/DDBJ whole genome shotgun (WGS) entry which is preliminary data.</text>
</comment>
<dbReference type="EMBL" id="ASRH01000007">
    <property type="protein sequence ID" value="EWG06780.1"/>
    <property type="molecule type" value="Genomic_DNA"/>
</dbReference>
<keyword evidence="2" id="KW-1185">Reference proteome</keyword>
<sequence>MIVRFDGGKEFEVREDGTANEVEGKREDVLVVSSLDEETVKKAEAKGVKLFLCNKEEEVCISLLVNAVFKRPKACKFS</sequence>
<evidence type="ECO:0000313" key="1">
    <source>
        <dbReference type="EMBL" id="EWG06780.1"/>
    </source>
</evidence>
<evidence type="ECO:0000313" key="2">
    <source>
        <dbReference type="Proteomes" id="UP000054284"/>
    </source>
</evidence>
<reference evidence="1 2" key="1">
    <citation type="journal article" date="2014" name="Genome Announc.">
        <title>Draft Genome Sequence of the Sulfolobales Archaeon AZ1, Obtained through Metagenomic Analysis of a Mexican Hot Spring.</title>
        <authorList>
            <person name="Servin-Garciduenas L.E."/>
            <person name="Martinez-Romero E."/>
        </authorList>
    </citation>
    <scope>NUCLEOTIDE SEQUENCE [LARGE SCALE GENOMIC DNA]</scope>
    <source>
        <strain evidence="1">AZ1-illumnia</strain>
    </source>
</reference>
<organism evidence="1 2">
    <name type="scientific">Candidatus Aramenus sulfurataquae</name>
    <dbReference type="NCBI Taxonomy" id="1326980"/>
    <lineage>
        <taxon>Archaea</taxon>
        <taxon>Thermoproteota</taxon>
        <taxon>Thermoprotei</taxon>
        <taxon>Sulfolobales</taxon>
        <taxon>Sulfolobaceae</taxon>
        <taxon>Candidatus Aramenus</taxon>
    </lineage>
</organism>